<keyword evidence="11" id="KW-1185">Reference proteome</keyword>
<dbReference type="InterPro" id="IPR007219">
    <property type="entry name" value="XnlR_reg_dom"/>
</dbReference>
<dbReference type="PROSITE" id="PS00463">
    <property type="entry name" value="ZN2_CY6_FUNGAL_1"/>
    <property type="match status" value="1"/>
</dbReference>
<keyword evidence="4" id="KW-0805">Transcription regulation</keyword>
<gene>
    <name evidence="10" type="ORF">VTK73DRAFT_3055</name>
</gene>
<dbReference type="Gene3D" id="4.10.240.10">
    <property type="entry name" value="Zn(2)-C6 fungal-type DNA-binding domain"/>
    <property type="match status" value="1"/>
</dbReference>
<dbReference type="PANTHER" id="PTHR31313">
    <property type="entry name" value="TY1 ENHANCER ACTIVATOR"/>
    <property type="match status" value="1"/>
</dbReference>
<dbReference type="Proteomes" id="UP001586593">
    <property type="component" value="Unassembled WGS sequence"/>
</dbReference>
<organism evidence="10 11">
    <name type="scientific">Phialemonium thermophilum</name>
    <dbReference type="NCBI Taxonomy" id="223376"/>
    <lineage>
        <taxon>Eukaryota</taxon>
        <taxon>Fungi</taxon>
        <taxon>Dikarya</taxon>
        <taxon>Ascomycota</taxon>
        <taxon>Pezizomycotina</taxon>
        <taxon>Sordariomycetes</taxon>
        <taxon>Sordariomycetidae</taxon>
        <taxon>Cephalothecales</taxon>
        <taxon>Cephalothecaceae</taxon>
        <taxon>Phialemonium</taxon>
    </lineage>
</organism>
<evidence type="ECO:0000256" key="8">
    <source>
        <dbReference type="SAM" id="MobiDB-lite"/>
    </source>
</evidence>
<feature type="region of interest" description="Disordered" evidence="8">
    <location>
        <begin position="748"/>
        <end position="778"/>
    </location>
</feature>
<protein>
    <recommendedName>
        <fullName evidence="9">Zn(2)-C6 fungal-type domain-containing protein</fullName>
    </recommendedName>
</protein>
<evidence type="ECO:0000259" key="9">
    <source>
        <dbReference type="PROSITE" id="PS50048"/>
    </source>
</evidence>
<comment type="caution">
    <text evidence="10">The sequence shown here is derived from an EMBL/GenBank/DDBJ whole genome shotgun (WGS) entry which is preliminary data.</text>
</comment>
<name>A0ABR3X1U8_9PEZI</name>
<evidence type="ECO:0000256" key="4">
    <source>
        <dbReference type="ARBA" id="ARBA00023015"/>
    </source>
</evidence>
<dbReference type="EMBL" id="JAZHXJ010000192">
    <property type="protein sequence ID" value="KAL1869681.1"/>
    <property type="molecule type" value="Genomic_DNA"/>
</dbReference>
<feature type="compositionally biased region" description="Polar residues" evidence="8">
    <location>
        <begin position="850"/>
        <end position="859"/>
    </location>
</feature>
<keyword evidence="3" id="KW-0862">Zinc</keyword>
<feature type="region of interest" description="Disordered" evidence="8">
    <location>
        <begin position="74"/>
        <end position="172"/>
    </location>
</feature>
<dbReference type="InterPro" id="IPR036864">
    <property type="entry name" value="Zn2-C6_fun-type_DNA-bd_sf"/>
</dbReference>
<dbReference type="PROSITE" id="PS50048">
    <property type="entry name" value="ZN2_CY6_FUNGAL_2"/>
    <property type="match status" value="1"/>
</dbReference>
<accession>A0ABR3X1U8</accession>
<dbReference type="SMART" id="SM00066">
    <property type="entry name" value="GAL4"/>
    <property type="match status" value="1"/>
</dbReference>
<feature type="compositionally biased region" description="Polar residues" evidence="8">
    <location>
        <begin position="681"/>
        <end position="692"/>
    </location>
</feature>
<proteinExistence type="predicted"/>
<evidence type="ECO:0000256" key="5">
    <source>
        <dbReference type="ARBA" id="ARBA00023125"/>
    </source>
</evidence>
<sequence>MPATARNTTSKRRARVACRFCRQRKLKCNNNQPSCGNCEEHGKVCSYDELPKRPRPSNSRIAALEEENKRLQATVRRLQSEDRSQSRETESASPRDTLIAPSSRDPSPLPGPRSPSPSYGSNDQGPTPPVPTSRPSPSILDVFGPAPAPQSPRPRTKVHGPGDLAETHYHGPTSTLFDDSTVQEARARHLALHNRQNASTTWIRKGLFAEAASQRHLETINLAAGRLDFDGVDPELGMHLLELHWNRQHHSFLITYRPAFMRDMACGGPYFSRLLLNAIFFGASKFSNRLEVRRDPNDVRTAGWLFRERVRELLVASLDRSDITTIQALLVMTSSLFALGDERSAAWLYAGTAFRMIIDLGLHVDAERMSNFRHLTDEDLEIRRRVFWGAFVVDKIQSLYQGRPVSLQEMDHSVPLVFYDEYEELEHWRPFAYAVQGGQSDYPGSPAYSVTCFTQLCRLSLIMTRILNKVYAERSAKKGPNELAEDLKSLHADLETWKKELPRHLTFDPSARREGGKGSTVAAAVTPPPHVLSLLAMYNVLAILLHRPFVSDGHLHVNMRALAASSFLTCASAASTIVSLLRAYHAAFSTRRAPYLISYATYVAATILVRIATQPGRWGKEAKEALSTCLRVFEENQETNWAVKRARNVVEGLMKRMRVTLGSDQEEAEAAADSADAAVTQGDNNANGQNVSAGEDNCNEPAASSNHEQENAGAPDGGSRQQNAPLSEQSSGENAASFDIDAIISSFMSSQGPHTSPFPSVVTPSHHPYSSYHDARNDRQYHPPYQVYEAPAPAAGTATSLGYPWFEGNAGITPASSSPASTGHAALRPHNAFAPTPSSTHHQMGHYNFYPNQSHSMGSQRVVAEGGTRSDWQMRMASGGGSGTGDGLAYMNMNDMLFGFNSSAVEGIGWEFEGTGR</sequence>
<keyword evidence="2" id="KW-0479">Metal-binding</keyword>
<dbReference type="PANTHER" id="PTHR31313:SF86">
    <property type="entry name" value="ZN(2)-C6 FUNGAL-TYPE DOMAIN-CONTAINING PROTEIN"/>
    <property type="match status" value="1"/>
</dbReference>
<feature type="compositionally biased region" description="Polar residues" evidence="8">
    <location>
        <begin position="748"/>
        <end position="758"/>
    </location>
</feature>
<evidence type="ECO:0000256" key="3">
    <source>
        <dbReference type="ARBA" id="ARBA00022833"/>
    </source>
</evidence>
<comment type="subcellular location">
    <subcellularLocation>
        <location evidence="1">Nucleus</location>
    </subcellularLocation>
</comment>
<evidence type="ECO:0000313" key="11">
    <source>
        <dbReference type="Proteomes" id="UP001586593"/>
    </source>
</evidence>
<dbReference type="InterPro" id="IPR051615">
    <property type="entry name" value="Transcr_Regulatory_Elem"/>
</dbReference>
<dbReference type="SMART" id="SM00906">
    <property type="entry name" value="Fungal_trans"/>
    <property type="match status" value="1"/>
</dbReference>
<feature type="compositionally biased region" description="Polar residues" evidence="8">
    <location>
        <begin position="719"/>
        <end position="734"/>
    </location>
</feature>
<feature type="compositionally biased region" description="Basic and acidic residues" evidence="8">
    <location>
        <begin position="78"/>
        <end position="90"/>
    </location>
</feature>
<evidence type="ECO:0000256" key="2">
    <source>
        <dbReference type="ARBA" id="ARBA00022723"/>
    </source>
</evidence>
<evidence type="ECO:0000256" key="7">
    <source>
        <dbReference type="ARBA" id="ARBA00023242"/>
    </source>
</evidence>
<feature type="domain" description="Zn(2)-C6 fungal-type" evidence="9">
    <location>
        <begin position="17"/>
        <end position="47"/>
    </location>
</feature>
<reference evidence="10 11" key="1">
    <citation type="journal article" date="2024" name="Commun. Biol.">
        <title>Comparative genomic analysis of thermophilic fungi reveals convergent evolutionary adaptations and gene losses.</title>
        <authorList>
            <person name="Steindorff A.S."/>
            <person name="Aguilar-Pontes M.V."/>
            <person name="Robinson A.J."/>
            <person name="Andreopoulos B."/>
            <person name="LaButti K."/>
            <person name="Kuo A."/>
            <person name="Mondo S."/>
            <person name="Riley R."/>
            <person name="Otillar R."/>
            <person name="Haridas S."/>
            <person name="Lipzen A."/>
            <person name="Grimwood J."/>
            <person name="Schmutz J."/>
            <person name="Clum A."/>
            <person name="Reid I.D."/>
            <person name="Moisan M.C."/>
            <person name="Butler G."/>
            <person name="Nguyen T.T.M."/>
            <person name="Dewar K."/>
            <person name="Conant G."/>
            <person name="Drula E."/>
            <person name="Henrissat B."/>
            <person name="Hansel C."/>
            <person name="Singer S."/>
            <person name="Hutchinson M.I."/>
            <person name="de Vries R.P."/>
            <person name="Natvig D.O."/>
            <person name="Powell A.J."/>
            <person name="Tsang A."/>
            <person name="Grigoriev I.V."/>
        </authorList>
    </citation>
    <scope>NUCLEOTIDE SEQUENCE [LARGE SCALE GENOMIC DNA]</scope>
    <source>
        <strain evidence="10 11">ATCC 24622</strain>
    </source>
</reference>
<evidence type="ECO:0000256" key="6">
    <source>
        <dbReference type="ARBA" id="ARBA00023163"/>
    </source>
</evidence>
<dbReference type="Pfam" id="PF04082">
    <property type="entry name" value="Fungal_trans"/>
    <property type="match status" value="1"/>
</dbReference>
<feature type="region of interest" description="Disordered" evidence="8">
    <location>
        <begin position="665"/>
        <end position="734"/>
    </location>
</feature>
<keyword evidence="5" id="KW-0238">DNA-binding</keyword>
<dbReference type="CDD" id="cd12148">
    <property type="entry name" value="fungal_TF_MHR"/>
    <property type="match status" value="1"/>
</dbReference>
<dbReference type="SUPFAM" id="SSF57701">
    <property type="entry name" value="Zn2/Cys6 DNA-binding domain"/>
    <property type="match status" value="1"/>
</dbReference>
<keyword evidence="6" id="KW-0804">Transcription</keyword>
<evidence type="ECO:0000256" key="1">
    <source>
        <dbReference type="ARBA" id="ARBA00004123"/>
    </source>
</evidence>
<dbReference type="CDD" id="cd00067">
    <property type="entry name" value="GAL4"/>
    <property type="match status" value="1"/>
</dbReference>
<evidence type="ECO:0000313" key="10">
    <source>
        <dbReference type="EMBL" id="KAL1869681.1"/>
    </source>
</evidence>
<feature type="region of interest" description="Disordered" evidence="8">
    <location>
        <begin position="814"/>
        <end position="867"/>
    </location>
</feature>
<dbReference type="InterPro" id="IPR001138">
    <property type="entry name" value="Zn2Cys6_DnaBD"/>
</dbReference>
<dbReference type="Pfam" id="PF00172">
    <property type="entry name" value="Zn_clus"/>
    <property type="match status" value="1"/>
</dbReference>
<keyword evidence="7" id="KW-0539">Nucleus</keyword>